<dbReference type="OrthoDB" id="6150772at2759"/>
<feature type="transmembrane region" description="Helical" evidence="10">
    <location>
        <begin position="1804"/>
        <end position="1822"/>
    </location>
</feature>
<dbReference type="InterPro" id="IPR002859">
    <property type="entry name" value="PKD/REJ-like"/>
</dbReference>
<dbReference type="InterPro" id="IPR036392">
    <property type="entry name" value="PLAT/LH2_dom_sf"/>
</dbReference>
<feature type="transmembrane region" description="Helical" evidence="10">
    <location>
        <begin position="2065"/>
        <end position="2089"/>
    </location>
</feature>
<feature type="transmembrane region" description="Helical" evidence="10">
    <location>
        <begin position="1280"/>
        <end position="1299"/>
    </location>
</feature>
<feature type="domain" description="PLAT" evidence="12">
    <location>
        <begin position="1324"/>
        <end position="1441"/>
    </location>
</feature>
<evidence type="ECO:0000256" key="5">
    <source>
        <dbReference type="ARBA" id="ARBA00022989"/>
    </source>
</evidence>
<dbReference type="Proteomes" id="UP001165740">
    <property type="component" value="Chromosome 18"/>
</dbReference>
<dbReference type="OMA" id="FVINHAP"/>
<dbReference type="PROSITE" id="PS50095">
    <property type="entry name" value="PLAT"/>
    <property type="match status" value="1"/>
</dbReference>
<dbReference type="GO" id="GO:0016020">
    <property type="term" value="C:membrane"/>
    <property type="evidence" value="ECO:0007669"/>
    <property type="project" value="UniProtKB-SubCell"/>
</dbReference>
<feature type="signal peptide" evidence="11">
    <location>
        <begin position="1"/>
        <end position="26"/>
    </location>
</feature>
<dbReference type="PANTHER" id="PTHR10877:SF150">
    <property type="entry name" value="REJ DOMAIN-CONTAINING PROTEIN"/>
    <property type="match status" value="1"/>
</dbReference>
<dbReference type="SMART" id="SM00181">
    <property type="entry name" value="EGF"/>
    <property type="match status" value="4"/>
</dbReference>
<dbReference type="PRINTS" id="PR00011">
    <property type="entry name" value="EGFLAMININ"/>
</dbReference>
<dbReference type="SUPFAM" id="SSF49723">
    <property type="entry name" value="Lipase/lipooxygenase domain (PLAT/LH2 domain)"/>
    <property type="match status" value="1"/>
</dbReference>
<evidence type="ECO:0000256" key="3">
    <source>
        <dbReference type="ARBA" id="ARBA00022692"/>
    </source>
</evidence>
<proteinExistence type="inferred from homology"/>
<evidence type="ECO:0000256" key="7">
    <source>
        <dbReference type="ARBA" id="ARBA00023157"/>
    </source>
</evidence>
<gene>
    <name evidence="14" type="primary">LOC106079668</name>
</gene>
<feature type="transmembrane region" description="Helical" evidence="10">
    <location>
        <begin position="1488"/>
        <end position="1508"/>
    </location>
</feature>
<evidence type="ECO:0000313" key="14">
    <source>
        <dbReference type="RefSeq" id="XP_055873193.1"/>
    </source>
</evidence>
<dbReference type="PROSITE" id="PS01187">
    <property type="entry name" value="EGF_CA"/>
    <property type="match status" value="1"/>
</dbReference>
<dbReference type="InterPro" id="IPR002049">
    <property type="entry name" value="LE_dom"/>
</dbReference>
<dbReference type="Pfam" id="PF08016">
    <property type="entry name" value="PKD_channel"/>
    <property type="match status" value="1"/>
</dbReference>
<comment type="similarity">
    <text evidence="2">Belongs to the polycystin family.</text>
</comment>
<evidence type="ECO:0000313" key="13">
    <source>
        <dbReference type="Proteomes" id="UP001165740"/>
    </source>
</evidence>
<dbReference type="SMART" id="SM00179">
    <property type="entry name" value="EGF_CA"/>
    <property type="match status" value="2"/>
</dbReference>
<dbReference type="GO" id="GO:0050982">
    <property type="term" value="P:detection of mechanical stimulus"/>
    <property type="evidence" value="ECO:0007669"/>
    <property type="project" value="TreeGrafter"/>
</dbReference>
<name>A0A9W2ZE09_BIOGL</name>
<dbReference type="CDD" id="cd00055">
    <property type="entry name" value="EGF_Lam"/>
    <property type="match status" value="2"/>
</dbReference>
<dbReference type="GeneID" id="106079668"/>
<evidence type="ECO:0000256" key="2">
    <source>
        <dbReference type="ARBA" id="ARBA00007200"/>
    </source>
</evidence>
<dbReference type="InterPro" id="IPR001881">
    <property type="entry name" value="EGF-like_Ca-bd_dom"/>
</dbReference>
<dbReference type="InterPro" id="IPR000742">
    <property type="entry name" value="EGF"/>
</dbReference>
<dbReference type="GO" id="GO:0005262">
    <property type="term" value="F:calcium channel activity"/>
    <property type="evidence" value="ECO:0007669"/>
    <property type="project" value="TreeGrafter"/>
</dbReference>
<feature type="transmembrane region" description="Helical" evidence="10">
    <location>
        <begin position="2101"/>
        <end position="2122"/>
    </location>
</feature>
<protein>
    <submittedName>
        <fullName evidence="14">Polycystic kidney disease protein 1-like 1 isoform X1</fullName>
    </submittedName>
</protein>
<organism evidence="13 14">
    <name type="scientific">Biomphalaria glabrata</name>
    <name type="common">Bloodfluke planorb</name>
    <name type="synonym">Freshwater snail</name>
    <dbReference type="NCBI Taxonomy" id="6526"/>
    <lineage>
        <taxon>Eukaryota</taxon>
        <taxon>Metazoa</taxon>
        <taxon>Spiralia</taxon>
        <taxon>Lophotrochozoa</taxon>
        <taxon>Mollusca</taxon>
        <taxon>Gastropoda</taxon>
        <taxon>Heterobranchia</taxon>
        <taxon>Euthyneura</taxon>
        <taxon>Panpulmonata</taxon>
        <taxon>Hygrophila</taxon>
        <taxon>Lymnaeoidea</taxon>
        <taxon>Planorbidae</taxon>
        <taxon>Biomphalaria</taxon>
    </lineage>
</organism>
<sequence length="2315" mass="266708">MNIMLQLIIWWHYFVTSLLMFTSVHLQDVIECPKGKYGVRCRQSCFCDWKGARFCHHRTGKCVCTKGYRGELCDEEINECHTNGSQICPEKLTFCENTKGSFKCRCRIGYQKRISTGQCKCCAQGYGTDCKQSCDCLWENTLSCELSTGECLCKPGWEGPRCSRSVDDCLGTPCNEMTCVDLHNSYACICDDNKRYVQGACKECIIDFITHQQQPSCGDWVTLYFLFRLDSDYQNNPRSQPNFVYSIVYNDNPICSVDFHQHAQRVTGNEDFIQKLEPTVEYSFYIEFSIFITGARVNTIKATPASPEYTDKMLLLDSTMTDVSLLFCLKNAHIMNGSNGLGVHTFYMADFAEFELNFTASSTCQSVKVEWNYYKILLSTETESLQLKCIVQKSLIPLSIHTILEKVGLIAISNQDEKKEIVPVSALPMGLYALCATAYVNNDKKLKVSDCTFFKVVPKIKVQIRLTLPVIYIEWPLNQKIAIGGNVTLLTSEKEIQRPRINYILERLSTYGKCSYSTGKDRWTVNYYLQSYLPLMVSSPVKCRMNSTVYVSHTNFKSTFVQEINFVSETTLAVTLKCWQSCDQIVGLKENVVYQVQPIYNDQERKERVLATFLWTMHTNDRQVDTDSILYGDKHSDLMTTKTSTLESNSTYLIQCEYRVELGETVRDGKLKFVVKTQNAPTGEGCTITPTAGLPVKTEFTIQCTGFNESNHCQYRVYQHLFHTNGHGLHVLIGYGNMPEISKLTLSPVKKDNSLQNTSTLIVEVINDLKSSTFYSLMVNFKPWNQNNISDEISDTINKLQIINQEDLRLALNMASLLHLETISSLTEMRTRLQYLFRHFTVKHVDALEMVSWTTLLLAESEIDPEEIELRYSILTLEKIARNLSQTSFINIETTDKLARIQMFATQALLAKLFTWCTNKTDNETDTVRQIEKCLYWGQRLINSVTFIVQVLRNILFLKQEPIQLSTEQLEIQLETHYLNSDTLFNLKTSDGRTNVVLPGKALREDLLRISLDFQVYKKNPYFGLSDNIQQDMPLVQINFFEATLHTVVKSHRLSEPADIFIEFDKSTQNGTHYDVSMQLFEHDSEFRIVRSACIYMSIPASSKEATVLSIVSLAKLQLVIKARYTDIISDFKNMYDEEMLTFPLKTVEVMDTPSGTLNRDNNLIVLPLLQRFQINKNIKFYSILIRLKLHQKVDGLGDTQESLQNTTIVITPYKVSCLHFDRHAQKFLSDKCMLSMFSSLHLLHCQCVVTAFYTGRFIVAPKLINLLDVKLLKFTNNPLVVSMLIALWMIALAAVVHGRRKDKEDQFKTDVTILEDNKEDHSYVYLLCVVTGWFARAYTTSNVFIVMKGSWDNSDTHILCNQKRNLFQSGSEDWFLLTTKGDLGKIHSIEVWTDFSGAHPSWYLKSIYVQNMLTGETWVCKYNSWFSCDFDNTNLKADIPAIEEHEYMRCTFLQLASRTQLSLRNEHLWFGMIAKSPSNVFTRVRRIVTGLTVLQTLMLINLIYFGIEHFDDSQQVLKVLGYNIHVTSIKIGFQSSLFGCIVAFCVAIMFNSIAPQPSLHQSAEDEQELVQTRLQRSRFISTHQVKISSKRKSESSESLSHSEIRVIKRSIFQTEGMDPAHKPTNKSYSSKDEHGNENKDWRSNSLVEPEGDHEIRQVKTSFRLPWWFIYITWINLVSLNIFLAYYIMLYGLSLGYEKNVDWTLAFFTGFLTDILFLQPVKVVLIVFILILILKQKYSLRDAAPVTKHKESLELLYHYKKLNNKIGTKTQKIVYQSPLHSSDFKNVLERLKIESLAIEMIRDFFLYTIFMIFILLLVYGHMDIFARFHQIRFTKHHYLGIYDPLNVNDMEEDLFMEIHDASGMWSYLNDVLLTRLIPNERNNSLKESLYLFGTVRLRQTRVKPDSGACSNLPETIRMIYNTEICIHSMEDGQEENNSFVNSWKVVYEDYVEDLEDSPFVYKSAEQLRTASFSGQRATYSGGGFVANFSRDNIQEARITLDTIKQSKWLDQYTRCIFVEFTLFNPGTDLFISVVLAFEFDGTGGLFPFYAVSAARIYQDNARKEYWLQISEGITIICVIFYTIVEINAIIQQGIYDYLKSFWNWLEIAVLCLTYIIGIIYLFRLIAYLDAINIFRVYGHARFIDLQTVFFRDNVFNHCMGLLGALTIFKMLKVISFNPLLMTYTKTIHTIRADFAAYIAIVVVLLFAFSMFGTIIFGPYIFGYMSLDRALFNLMFFILKKTDFQNLVTVNRFLGRVFFLLGLVVTQYIIINFFIALLGEGLALVKHMSFQIENAALMHTLSILLPFIITPDNSKR</sequence>
<dbReference type="PANTHER" id="PTHR10877">
    <property type="entry name" value="POLYCYSTIN FAMILY MEMBER"/>
    <property type="match status" value="1"/>
</dbReference>
<dbReference type="Gene3D" id="2.60.60.20">
    <property type="entry name" value="PLAT/LH2 domain"/>
    <property type="match status" value="1"/>
</dbReference>
<evidence type="ECO:0000256" key="8">
    <source>
        <dbReference type="PROSITE-ProRule" id="PRU00152"/>
    </source>
</evidence>
<comment type="caution">
    <text evidence="8">Lacks conserved residue(s) required for the propagation of feature annotation.</text>
</comment>
<evidence type="ECO:0000256" key="9">
    <source>
        <dbReference type="SAM" id="MobiDB-lite"/>
    </source>
</evidence>
<keyword evidence="5 10" id="KW-1133">Transmembrane helix</keyword>
<evidence type="ECO:0000259" key="12">
    <source>
        <dbReference type="PROSITE" id="PS50095"/>
    </source>
</evidence>
<evidence type="ECO:0000256" key="11">
    <source>
        <dbReference type="SAM" id="SignalP"/>
    </source>
</evidence>
<keyword evidence="6 10" id="KW-0472">Membrane</keyword>
<keyword evidence="7" id="KW-1015">Disulfide bond</keyword>
<dbReference type="InterPro" id="IPR018097">
    <property type="entry name" value="EGF_Ca-bd_CS"/>
</dbReference>
<feature type="transmembrane region" description="Helical" evidence="10">
    <location>
        <begin position="1667"/>
        <end position="1693"/>
    </location>
</feature>
<comment type="subcellular location">
    <subcellularLocation>
        <location evidence="1">Membrane</location>
        <topology evidence="1">Multi-pass membrane protein</topology>
    </subcellularLocation>
</comment>
<dbReference type="Pfam" id="PF01477">
    <property type="entry name" value="PLAT"/>
    <property type="match status" value="1"/>
</dbReference>
<evidence type="ECO:0000256" key="1">
    <source>
        <dbReference type="ARBA" id="ARBA00004141"/>
    </source>
</evidence>
<keyword evidence="4 11" id="KW-0732">Signal</keyword>
<feature type="transmembrane region" description="Helical" evidence="10">
    <location>
        <begin position="2256"/>
        <end position="2277"/>
    </location>
</feature>
<dbReference type="InterPro" id="IPR051223">
    <property type="entry name" value="Polycystin"/>
</dbReference>
<evidence type="ECO:0000256" key="10">
    <source>
        <dbReference type="SAM" id="Phobius"/>
    </source>
</evidence>
<feature type="chain" id="PRO_5040926620" evidence="11">
    <location>
        <begin position="27"/>
        <end position="2315"/>
    </location>
</feature>
<dbReference type="CDD" id="cd00054">
    <property type="entry name" value="EGF_CA"/>
    <property type="match status" value="2"/>
</dbReference>
<dbReference type="Pfam" id="PF20519">
    <property type="entry name" value="Polycystin_dom"/>
    <property type="match status" value="1"/>
</dbReference>
<feature type="compositionally biased region" description="Basic and acidic residues" evidence="9">
    <location>
        <begin position="1630"/>
        <end position="1643"/>
    </location>
</feature>
<evidence type="ECO:0000256" key="6">
    <source>
        <dbReference type="ARBA" id="ARBA00023136"/>
    </source>
</evidence>
<accession>A0A9W2ZE09</accession>
<dbReference type="InterPro" id="IPR001024">
    <property type="entry name" value="PLAT/LH2_dom"/>
</dbReference>
<dbReference type="RefSeq" id="XP_055873193.1">
    <property type="nucleotide sequence ID" value="XM_056017218.1"/>
</dbReference>
<dbReference type="Gene3D" id="2.170.300.10">
    <property type="entry name" value="Tie2 ligand-binding domain superfamily"/>
    <property type="match status" value="1"/>
</dbReference>
<feature type="transmembrane region" description="Helical" evidence="10">
    <location>
        <begin position="2194"/>
        <end position="2221"/>
    </location>
</feature>
<feature type="transmembrane region" description="Helical" evidence="10">
    <location>
        <begin position="1705"/>
        <end position="1734"/>
    </location>
</feature>
<reference evidence="14" key="1">
    <citation type="submission" date="2025-08" db="UniProtKB">
        <authorList>
            <consortium name="RefSeq"/>
        </authorList>
    </citation>
    <scope>IDENTIFICATION</scope>
</reference>
<feature type="transmembrane region" description="Helical" evidence="10">
    <location>
        <begin position="1528"/>
        <end position="1551"/>
    </location>
</feature>
<keyword evidence="13" id="KW-1185">Reference proteome</keyword>
<dbReference type="GO" id="GO:0005509">
    <property type="term" value="F:calcium ion binding"/>
    <property type="evidence" value="ECO:0007669"/>
    <property type="project" value="InterPro"/>
</dbReference>
<dbReference type="Pfam" id="PF02010">
    <property type="entry name" value="REJ"/>
    <property type="match status" value="1"/>
</dbReference>
<keyword evidence="3 10" id="KW-0812">Transmembrane</keyword>
<dbReference type="InterPro" id="IPR046791">
    <property type="entry name" value="Polycystin_dom"/>
</dbReference>
<feature type="region of interest" description="Disordered" evidence="9">
    <location>
        <begin position="1617"/>
        <end position="1646"/>
    </location>
</feature>
<evidence type="ECO:0000256" key="4">
    <source>
        <dbReference type="ARBA" id="ARBA00022729"/>
    </source>
</evidence>
<dbReference type="InterPro" id="IPR013122">
    <property type="entry name" value="PKD1_2_channel"/>
</dbReference>
<feature type="transmembrane region" description="Helical" evidence="10">
    <location>
        <begin position="2289"/>
        <end position="2308"/>
    </location>
</feature>